<dbReference type="RefSeq" id="WP_163145724.1">
    <property type="nucleotide sequence ID" value="NZ_CP044455.1"/>
</dbReference>
<organism evidence="1 2">
    <name type="scientific">Acinetobacter indicus</name>
    <dbReference type="NCBI Taxonomy" id="756892"/>
    <lineage>
        <taxon>Bacteria</taxon>
        <taxon>Pseudomonadati</taxon>
        <taxon>Pseudomonadota</taxon>
        <taxon>Gammaproteobacteria</taxon>
        <taxon>Moraxellales</taxon>
        <taxon>Moraxellaceae</taxon>
        <taxon>Acinetobacter</taxon>
    </lineage>
</organism>
<dbReference type="InterPro" id="IPR011335">
    <property type="entry name" value="Restrct_endonuc-II-like"/>
</dbReference>
<gene>
    <name evidence="1" type="ORF">FSC09_06140</name>
</gene>
<dbReference type="AlphaFoldDB" id="A0A6C0Y1D6"/>
<proteinExistence type="predicted"/>
<protein>
    <recommendedName>
        <fullName evidence="3">NERD domain-containing protein</fullName>
    </recommendedName>
</protein>
<evidence type="ECO:0000313" key="2">
    <source>
        <dbReference type="Proteomes" id="UP000503440"/>
    </source>
</evidence>
<dbReference type="Proteomes" id="UP000503440">
    <property type="component" value="Chromosome"/>
</dbReference>
<name>A0A6C0Y1D6_9GAMM</name>
<accession>A0A6C0Y1D6</accession>
<evidence type="ECO:0000313" key="1">
    <source>
        <dbReference type="EMBL" id="QIC70014.1"/>
    </source>
</evidence>
<sequence>MQNYYENKFESLLLECGHEIAKQKIVEDLLYKSSKPKNGIFKNKFDMFWQANFISSLTVENVRSENYILALSQYIRFNLVDKNICLNYLNLDVQSFILAVRYSGLIIHSNHHSWCVLKEIEQEVKNETLYIFFQTVRHLQSQYKHRLETYEDIKNKLNIGQVTAMAFGSLYAYQYLIPHQDYINYLPYQFDKDENNSAEMIWKAFDHIVKTSRKNTKKLTEQSIALALRNKLMPFLIGEGMTVLLQEQYELYKKLVAIKIEIINYKRNVLESFCFDKQVNYKLNNSELIYTNTQERKDRWSEKNSLLISYWLGIGTEKLLNSDAKYSIINTGENLEANAIALSKAYGVQEQLTQVYGISDFSINHQKLDVYETMITMTLSQAHYLKDHIEKFMSFLPNAESNLHALTQLTMHGFVIGENRMPFTFAKHEDKIKRMSSWVKGSSNAVRKKKMDQILNFWSCNLYHEDDVSTFQQKPFYKIDNFIFQFPWLTAFQNVNTMMINYVRKLHKNRLELKNETDNIELNLAEKFKKAGFEVFCQYHPLDREVGEIDLIAVYENHVIVAEVKSTYIKSSIQEIYEYRNFTLNKAAYQLSKKVAHVRNEFLNQYFENLDDVKIHSWNIDTTLEFDHQYFDHHLKISIDEIIISLNGKVDFMDSIIGGRFDVEEVANSIDPLKFIDDIENDRFWKHQIGNYDSFMNRMIGKLDA</sequence>
<dbReference type="SUPFAM" id="SSF52980">
    <property type="entry name" value="Restriction endonuclease-like"/>
    <property type="match status" value="1"/>
</dbReference>
<dbReference type="EMBL" id="CP044455">
    <property type="protein sequence ID" value="QIC70014.1"/>
    <property type="molecule type" value="Genomic_DNA"/>
</dbReference>
<evidence type="ECO:0008006" key="3">
    <source>
        <dbReference type="Google" id="ProtNLM"/>
    </source>
</evidence>
<reference evidence="1 2" key="1">
    <citation type="submission" date="2019-09" db="EMBL/GenBank/DDBJ databases">
        <title>Non-baumannii Acinetobacter spp. carrying blaNDM-1 isolated in China.</title>
        <authorList>
            <person name="Cui C."/>
            <person name="Chen C."/>
            <person name="Sun J."/>
            <person name="Liu Y."/>
        </authorList>
    </citation>
    <scope>NUCLEOTIDE SEQUENCE [LARGE SCALE GENOMIC DNA]</scope>
    <source>
        <strain evidence="1 2">B18</strain>
    </source>
</reference>